<sequence length="109" mass="12363">MTEASYAEELEYLIEYARSAPLYFSPLRDAAETVAGKGSTEDQIQAATLRLISDMLDQGVRIGDMSPRKGEDVLPWNLSKEEALQRVAKEMRQYDNPIDFIDICWFTAP</sequence>
<dbReference type="AlphaFoldDB" id="A0A918B4R7"/>
<dbReference type="EMBL" id="BMSV01000012">
    <property type="protein sequence ID" value="GGQ27830.1"/>
    <property type="molecule type" value="Genomic_DNA"/>
</dbReference>
<name>A0A918B4R7_9ACTN</name>
<dbReference type="Proteomes" id="UP000654123">
    <property type="component" value="Unassembled WGS sequence"/>
</dbReference>
<protein>
    <submittedName>
        <fullName evidence="1">Uncharacterized protein</fullName>
    </submittedName>
</protein>
<comment type="caution">
    <text evidence="1">The sequence shown here is derived from an EMBL/GenBank/DDBJ whole genome shotgun (WGS) entry which is preliminary data.</text>
</comment>
<evidence type="ECO:0000313" key="1">
    <source>
        <dbReference type="EMBL" id="GGQ27830.1"/>
    </source>
</evidence>
<proteinExistence type="predicted"/>
<reference evidence="1" key="2">
    <citation type="submission" date="2020-09" db="EMBL/GenBank/DDBJ databases">
        <authorList>
            <person name="Sun Q."/>
            <person name="Ohkuma M."/>
        </authorList>
    </citation>
    <scope>NUCLEOTIDE SEQUENCE</scope>
    <source>
        <strain evidence="1">JCM 4335</strain>
    </source>
</reference>
<reference evidence="1" key="1">
    <citation type="journal article" date="2014" name="Int. J. Syst. Evol. Microbiol.">
        <title>Complete genome sequence of Corynebacterium casei LMG S-19264T (=DSM 44701T), isolated from a smear-ripened cheese.</title>
        <authorList>
            <consortium name="US DOE Joint Genome Institute (JGI-PGF)"/>
            <person name="Walter F."/>
            <person name="Albersmeier A."/>
            <person name="Kalinowski J."/>
            <person name="Ruckert C."/>
        </authorList>
    </citation>
    <scope>NUCLEOTIDE SEQUENCE</scope>
    <source>
        <strain evidence="1">JCM 4335</strain>
    </source>
</reference>
<accession>A0A918B4R7</accession>
<evidence type="ECO:0000313" key="2">
    <source>
        <dbReference type="Proteomes" id="UP000654123"/>
    </source>
</evidence>
<organism evidence="1 2">
    <name type="scientific">Streptomyces roseolilacinus</name>
    <dbReference type="NCBI Taxonomy" id="66904"/>
    <lineage>
        <taxon>Bacteria</taxon>
        <taxon>Bacillati</taxon>
        <taxon>Actinomycetota</taxon>
        <taxon>Actinomycetes</taxon>
        <taxon>Kitasatosporales</taxon>
        <taxon>Streptomycetaceae</taxon>
        <taxon>Streptomyces</taxon>
    </lineage>
</organism>
<dbReference type="RefSeq" id="WP_189537690.1">
    <property type="nucleotide sequence ID" value="NZ_BMSV01000012.1"/>
</dbReference>
<keyword evidence="2" id="KW-1185">Reference proteome</keyword>
<gene>
    <name evidence="1" type="ORF">GCM10010249_53370</name>
</gene>